<dbReference type="AlphaFoldDB" id="A0AAW0FVL8"/>
<evidence type="ECO:0000313" key="2">
    <source>
        <dbReference type="Proteomes" id="UP001385951"/>
    </source>
</evidence>
<keyword evidence="2" id="KW-1185">Reference proteome</keyword>
<proteinExistence type="predicted"/>
<dbReference type="EMBL" id="JASBNA010000036">
    <property type="protein sequence ID" value="KAK7682314.1"/>
    <property type="molecule type" value="Genomic_DNA"/>
</dbReference>
<protein>
    <submittedName>
        <fullName evidence="1">Uncharacterized protein</fullName>
    </submittedName>
</protein>
<sequence>MPYALGGYATGNRTMREEAYISQDDTLILGRESDEEAPDSVTGICTEEAQTLTVFSSSCTEKAAEKEKISMDASSTTLHGHYAVLAAKASSFSVTTTSTIAPTARAHFLSYPKDQPLIPIRILARQAVLGALHVHVRLWRISTRLNRSDDIPDQFYQDLIELQRQNAYPSFVATRAWNMLVRQITSSRTRAIVENLMLFPESVVIDVLRKLAKLDDMATPWSTFTHYQPRFCLVFRHLLENNRGRTVIHSSLSMATMVTLLTERHTSGPTDSYLPLYRFFDALLASTLPAVPEVFSTIDRCDLPPPAECFVQYLLTTRNSKTMLFNLHKLVDVIMSFIRPFADNNPAENYITSIYNTYPALRTTHCDDRGVTLHPTLPFFQLAFRIAFHLPQAADLFINAGILNTIRKLWLQGFPDIAEPFSETKVLIHWPEAHRRNCMIITSLFVLGSLARHHPSVREFANHMLRLAKISAGNILKLHWDVAMIEARVWNMRLTEFFPRGRVAKEVHPANSLPLFSWKYV</sequence>
<accession>A0AAW0FVL8</accession>
<evidence type="ECO:0000313" key="1">
    <source>
        <dbReference type="EMBL" id="KAK7682314.1"/>
    </source>
</evidence>
<organism evidence="1 2">
    <name type="scientific">Cerrena zonata</name>
    <dbReference type="NCBI Taxonomy" id="2478898"/>
    <lineage>
        <taxon>Eukaryota</taxon>
        <taxon>Fungi</taxon>
        <taxon>Dikarya</taxon>
        <taxon>Basidiomycota</taxon>
        <taxon>Agaricomycotina</taxon>
        <taxon>Agaricomycetes</taxon>
        <taxon>Polyporales</taxon>
        <taxon>Cerrenaceae</taxon>
        <taxon>Cerrena</taxon>
    </lineage>
</organism>
<dbReference type="Proteomes" id="UP001385951">
    <property type="component" value="Unassembled WGS sequence"/>
</dbReference>
<comment type="caution">
    <text evidence="1">The sequence shown here is derived from an EMBL/GenBank/DDBJ whole genome shotgun (WGS) entry which is preliminary data.</text>
</comment>
<name>A0AAW0FVL8_9APHY</name>
<reference evidence="1 2" key="1">
    <citation type="submission" date="2022-09" db="EMBL/GenBank/DDBJ databases">
        <authorList>
            <person name="Palmer J.M."/>
        </authorList>
    </citation>
    <scope>NUCLEOTIDE SEQUENCE [LARGE SCALE GENOMIC DNA]</scope>
    <source>
        <strain evidence="1 2">DSM 7382</strain>
    </source>
</reference>
<gene>
    <name evidence="1" type="ORF">QCA50_014518</name>
</gene>